<organism evidence="2 3">
    <name type="scientific">Streptomyces neyagawaensis</name>
    <dbReference type="NCBI Taxonomy" id="42238"/>
    <lineage>
        <taxon>Bacteria</taxon>
        <taxon>Bacillati</taxon>
        <taxon>Actinomycetota</taxon>
        <taxon>Actinomycetes</taxon>
        <taxon>Kitasatosporales</taxon>
        <taxon>Streptomycetaceae</taxon>
        <taxon>Streptomyces</taxon>
    </lineage>
</organism>
<dbReference type="InterPro" id="IPR050090">
    <property type="entry name" value="Tyrosine_recombinase_XerCD"/>
</dbReference>
<gene>
    <name evidence="2" type="ORF">ABZ931_18710</name>
</gene>
<dbReference type="SUPFAM" id="SSF56349">
    <property type="entry name" value="DNA breaking-rejoining enzymes"/>
    <property type="match status" value="1"/>
</dbReference>
<reference evidence="2 3" key="1">
    <citation type="submission" date="2024-06" db="EMBL/GenBank/DDBJ databases">
        <title>The Natural Products Discovery Center: Release of the First 8490 Sequenced Strains for Exploring Actinobacteria Biosynthetic Diversity.</title>
        <authorList>
            <person name="Kalkreuter E."/>
            <person name="Kautsar S.A."/>
            <person name="Yang D."/>
            <person name="Bader C.D."/>
            <person name="Teijaro C.N."/>
            <person name="Fluegel L."/>
            <person name="Davis C.M."/>
            <person name="Simpson J.R."/>
            <person name="Lauterbach L."/>
            <person name="Steele A.D."/>
            <person name="Gui C."/>
            <person name="Meng S."/>
            <person name="Li G."/>
            <person name="Viehrig K."/>
            <person name="Ye F."/>
            <person name="Su P."/>
            <person name="Kiefer A.F."/>
            <person name="Nichols A."/>
            <person name="Cepeda A.J."/>
            <person name="Yan W."/>
            <person name="Fan B."/>
            <person name="Jiang Y."/>
            <person name="Adhikari A."/>
            <person name="Zheng C.-J."/>
            <person name="Schuster L."/>
            <person name="Cowan T.M."/>
            <person name="Smanski M.J."/>
            <person name="Chevrette M.G."/>
            <person name="De Carvalho L.P.S."/>
            <person name="Shen B."/>
        </authorList>
    </citation>
    <scope>NUCLEOTIDE SEQUENCE [LARGE SCALE GENOMIC DNA]</scope>
    <source>
        <strain evidence="2 3">NPDC046851</strain>
    </source>
</reference>
<comment type="caution">
    <text evidence="2">The sequence shown here is derived from an EMBL/GenBank/DDBJ whole genome shotgun (WGS) entry which is preliminary data.</text>
</comment>
<name>A0ABV3B0R1_9ACTN</name>
<dbReference type="EMBL" id="JBEYXT010000079">
    <property type="protein sequence ID" value="MEU6803027.1"/>
    <property type="molecule type" value="Genomic_DNA"/>
</dbReference>
<keyword evidence="1" id="KW-0233">DNA recombination</keyword>
<dbReference type="InterPro" id="IPR013762">
    <property type="entry name" value="Integrase-like_cat_sf"/>
</dbReference>
<dbReference type="RefSeq" id="WP_359696777.1">
    <property type="nucleotide sequence ID" value="NZ_JBEYXT010000079.1"/>
</dbReference>
<sequence>MELAFYSGKGWESWGLAGKPTIPEGMAFLVDDDLLFEDGRGLRAAAVANEWLRLRPTENCPAPSSWGTYARILRDWIVAAQLHGVEVFDTRDRLKALLSTYAVDRATGDPKRRLGAVTWNQHMSVLGMFYRWAMAEQYATAVPFTYSQAVMLYAETVREVLVNQARRRVPKEHVTIKYLEDDFAATFVNGLAGLRPDGSEEEGPGRFRGRHLARNGAVGELVMSSGTRLQEFSYLLVCEIPPLPPAPRLMPIAFPLPEAITKGSKFRVTWTSYGALARVHSYLSLERMLACEGSAWRPPRRWGAPLFVSEMDSRGGRVNGRRVQWHTLRPAERRRLVAPDGGSMLLAVRSDGGPFTAWSTVFERTAQRIRERFEPRFPHVHPHCCRHTFAMATMERLVAGFYEQAARLSAAGSDADAALSHYLTTTEPLLVLRDLLGHSSVLTTEKYLRRLDMMRIFREHYVESGKRWGLLDHEQAQRETDDEFDAAEQKVGV</sequence>
<keyword evidence="3" id="KW-1185">Reference proteome</keyword>
<evidence type="ECO:0000256" key="1">
    <source>
        <dbReference type="ARBA" id="ARBA00023172"/>
    </source>
</evidence>
<dbReference type="Gene3D" id="1.10.443.10">
    <property type="entry name" value="Intergrase catalytic core"/>
    <property type="match status" value="1"/>
</dbReference>
<dbReference type="InterPro" id="IPR011010">
    <property type="entry name" value="DNA_brk_join_enz"/>
</dbReference>
<dbReference type="PANTHER" id="PTHR30349">
    <property type="entry name" value="PHAGE INTEGRASE-RELATED"/>
    <property type="match status" value="1"/>
</dbReference>
<accession>A0ABV3B0R1</accession>
<dbReference type="Proteomes" id="UP001551189">
    <property type="component" value="Unassembled WGS sequence"/>
</dbReference>
<evidence type="ECO:0000313" key="2">
    <source>
        <dbReference type="EMBL" id="MEU6803027.1"/>
    </source>
</evidence>
<evidence type="ECO:0000313" key="3">
    <source>
        <dbReference type="Proteomes" id="UP001551189"/>
    </source>
</evidence>
<dbReference type="PANTHER" id="PTHR30349:SF64">
    <property type="entry name" value="PROPHAGE INTEGRASE INTD-RELATED"/>
    <property type="match status" value="1"/>
</dbReference>
<proteinExistence type="predicted"/>
<protein>
    <submittedName>
        <fullName evidence="2">Site-specific integrase</fullName>
    </submittedName>
</protein>